<dbReference type="GO" id="GO:0016740">
    <property type="term" value="F:transferase activity"/>
    <property type="evidence" value="ECO:0007669"/>
    <property type="project" value="UniProtKB-KW"/>
</dbReference>
<evidence type="ECO:0000256" key="1">
    <source>
        <dbReference type="SAM" id="MobiDB-lite"/>
    </source>
</evidence>
<feature type="compositionally biased region" description="Basic residues" evidence="1">
    <location>
        <begin position="224"/>
        <end position="234"/>
    </location>
</feature>
<evidence type="ECO:0000313" key="2">
    <source>
        <dbReference type="EMBL" id="CAA9405783.1"/>
    </source>
</evidence>
<proteinExistence type="predicted"/>
<reference evidence="2" key="1">
    <citation type="submission" date="2020-02" db="EMBL/GenBank/DDBJ databases">
        <authorList>
            <person name="Meier V. D."/>
        </authorList>
    </citation>
    <scope>NUCLEOTIDE SEQUENCE</scope>
    <source>
        <strain evidence="2">AVDCRST_MAG55</strain>
    </source>
</reference>
<feature type="non-terminal residue" evidence="2">
    <location>
        <position position="280"/>
    </location>
</feature>
<feature type="compositionally biased region" description="Basic residues" evidence="1">
    <location>
        <begin position="261"/>
        <end position="270"/>
    </location>
</feature>
<sequence>DQAPHPHIAAGALDQHRRTRDGRNVARRQPVALGGAAGTALAHAAFQPPDLRRQRCLRSGNGRQEPPQGHARRRPYRPRRVVPHSPRGRAAEPPVSVVLRSGFAGRGDAVDGTLRPDLRRLLSPTGSFQGPPLPGLPEQRRLRLPAGLCAAGTRRDAPMARRRGSHGVERGQAHLRRRAGRGRGPCGGHPDHGRQARSLGRRFVERLPVDARDRVLRPRERARGPRKRRHRRLPAIRPAQQPHPPDGASALPPVHSLPLCRRNRGRRANRGRPVLGGLPL</sequence>
<dbReference type="AlphaFoldDB" id="A0A6J4PBS9"/>
<feature type="compositionally biased region" description="Basic and acidic residues" evidence="1">
    <location>
        <begin position="202"/>
        <end position="223"/>
    </location>
</feature>
<feature type="region of interest" description="Disordered" evidence="1">
    <location>
        <begin position="57"/>
        <end position="94"/>
    </location>
</feature>
<feature type="region of interest" description="Disordered" evidence="1">
    <location>
        <begin position="1"/>
        <end position="29"/>
    </location>
</feature>
<dbReference type="EC" id="2.5.1.-" evidence="2"/>
<feature type="compositionally biased region" description="Basic residues" evidence="1">
    <location>
        <begin position="70"/>
        <end position="82"/>
    </location>
</feature>
<gene>
    <name evidence="2" type="ORF">AVDCRST_MAG55-978</name>
</gene>
<dbReference type="EMBL" id="CADCUZ010000038">
    <property type="protein sequence ID" value="CAA9405783.1"/>
    <property type="molecule type" value="Genomic_DNA"/>
</dbReference>
<organism evidence="2">
    <name type="scientific">uncultured Rubrobacteraceae bacterium</name>
    <dbReference type="NCBI Taxonomy" id="349277"/>
    <lineage>
        <taxon>Bacteria</taxon>
        <taxon>Bacillati</taxon>
        <taxon>Actinomycetota</taxon>
        <taxon>Rubrobacteria</taxon>
        <taxon>Rubrobacterales</taxon>
        <taxon>Rubrobacteraceae</taxon>
        <taxon>environmental samples</taxon>
    </lineage>
</organism>
<feature type="non-terminal residue" evidence="2">
    <location>
        <position position="1"/>
    </location>
</feature>
<keyword evidence="2" id="KW-0808">Transferase</keyword>
<feature type="region of interest" description="Disordered" evidence="1">
    <location>
        <begin position="121"/>
        <end position="280"/>
    </location>
</feature>
<protein>
    <submittedName>
        <fullName evidence="2">Lycopene elongase</fullName>
        <ecNumber evidence="2">2.5.1.-</ecNumber>
    </submittedName>
</protein>
<accession>A0A6J4PBS9</accession>
<name>A0A6J4PBS9_9ACTN</name>